<name>A0ACB1AY30_MELEN</name>
<dbReference type="Proteomes" id="UP001497535">
    <property type="component" value="Unassembled WGS sequence"/>
</dbReference>
<evidence type="ECO:0000313" key="1">
    <source>
        <dbReference type="EMBL" id="CAK5107545.1"/>
    </source>
</evidence>
<proteinExistence type="predicted"/>
<evidence type="ECO:0000313" key="2">
    <source>
        <dbReference type="Proteomes" id="UP001497535"/>
    </source>
</evidence>
<reference evidence="1" key="1">
    <citation type="submission" date="2023-11" db="EMBL/GenBank/DDBJ databases">
        <authorList>
            <person name="Poullet M."/>
        </authorList>
    </citation>
    <scope>NUCLEOTIDE SEQUENCE</scope>
    <source>
        <strain evidence="1">E1834</strain>
    </source>
</reference>
<accession>A0ACB1AY30</accession>
<sequence length="47" mass="5199">MDNLCLESPASFVLEEAGTEKEPLVLSSLSDLIEHIKVKNRSAIFSH</sequence>
<protein>
    <submittedName>
        <fullName evidence="1">Uncharacterized protein</fullName>
    </submittedName>
</protein>
<organism evidence="1 2">
    <name type="scientific">Meloidogyne enterolobii</name>
    <name type="common">Root-knot nematode worm</name>
    <name type="synonym">Meloidogyne mayaguensis</name>
    <dbReference type="NCBI Taxonomy" id="390850"/>
    <lineage>
        <taxon>Eukaryota</taxon>
        <taxon>Metazoa</taxon>
        <taxon>Ecdysozoa</taxon>
        <taxon>Nematoda</taxon>
        <taxon>Chromadorea</taxon>
        <taxon>Rhabditida</taxon>
        <taxon>Tylenchina</taxon>
        <taxon>Tylenchomorpha</taxon>
        <taxon>Tylenchoidea</taxon>
        <taxon>Meloidogynidae</taxon>
        <taxon>Meloidogyninae</taxon>
        <taxon>Meloidogyne</taxon>
    </lineage>
</organism>
<gene>
    <name evidence="1" type="ORF">MENTE1834_LOCUS43740</name>
</gene>
<dbReference type="EMBL" id="CAVMJV010000127">
    <property type="protein sequence ID" value="CAK5107545.1"/>
    <property type="molecule type" value="Genomic_DNA"/>
</dbReference>
<keyword evidence="2" id="KW-1185">Reference proteome</keyword>
<comment type="caution">
    <text evidence="1">The sequence shown here is derived from an EMBL/GenBank/DDBJ whole genome shotgun (WGS) entry which is preliminary data.</text>
</comment>